<evidence type="ECO:0000256" key="4">
    <source>
        <dbReference type="ARBA" id="ARBA00022701"/>
    </source>
</evidence>
<keyword evidence="6 7" id="KW-0206">Cytoskeleton</keyword>
<dbReference type="InterPro" id="IPR019775">
    <property type="entry name" value="WD40_repeat_CS"/>
</dbReference>
<comment type="function">
    <text evidence="7">May participate in a complex which severs microtubules in an ATP-dependent manner. Microtubule severing may promote rapid reorganization of cellular microtubule arrays.</text>
</comment>
<feature type="region of interest" description="Disordered" evidence="9">
    <location>
        <begin position="634"/>
        <end position="653"/>
    </location>
</feature>
<feature type="region of interest" description="Disordered" evidence="9">
    <location>
        <begin position="428"/>
        <end position="463"/>
    </location>
</feature>
<name>A0A7J7NKX9_9MAGN</name>
<dbReference type="AlphaFoldDB" id="A0A7J7NKX9"/>
<comment type="caution">
    <text evidence="11">The sequence shown here is derived from an EMBL/GenBank/DDBJ whole genome shotgun (WGS) entry which is preliminary data.</text>
</comment>
<dbReference type="PROSITE" id="PS50082">
    <property type="entry name" value="WD_REPEATS_2"/>
    <property type="match status" value="5"/>
</dbReference>
<dbReference type="Pfam" id="PF00400">
    <property type="entry name" value="WD40"/>
    <property type="match status" value="6"/>
</dbReference>
<dbReference type="InterPro" id="IPR036322">
    <property type="entry name" value="WD40_repeat_dom_sf"/>
</dbReference>
<feature type="repeat" description="WD" evidence="8">
    <location>
        <begin position="11"/>
        <end position="53"/>
    </location>
</feature>
<dbReference type="GO" id="GO:0051013">
    <property type="term" value="P:microtubule severing"/>
    <property type="evidence" value="ECO:0007669"/>
    <property type="project" value="UniProtKB-UniRule"/>
</dbReference>
<reference evidence="11 12" key="1">
    <citation type="journal article" date="2020" name="IScience">
        <title>Genome Sequencing of the Endangered Kingdonia uniflora (Circaeasteraceae, Ranunculales) Reveals Potential Mechanisms of Evolutionary Specialization.</title>
        <authorList>
            <person name="Sun Y."/>
            <person name="Deng T."/>
            <person name="Zhang A."/>
            <person name="Moore M.J."/>
            <person name="Landis J.B."/>
            <person name="Lin N."/>
            <person name="Zhang H."/>
            <person name="Zhang X."/>
            <person name="Huang J."/>
            <person name="Zhang X."/>
            <person name="Sun H."/>
            <person name="Wang H."/>
        </authorList>
    </citation>
    <scope>NUCLEOTIDE SEQUENCE [LARGE SCALE GENOMIC DNA]</scope>
    <source>
        <strain evidence="11">TB1705</strain>
        <tissue evidence="11">Leaf</tissue>
    </source>
</reference>
<dbReference type="Proteomes" id="UP000541444">
    <property type="component" value="Unassembled WGS sequence"/>
</dbReference>
<feature type="repeat" description="WD" evidence="8">
    <location>
        <begin position="96"/>
        <end position="137"/>
    </location>
</feature>
<evidence type="ECO:0000256" key="7">
    <source>
        <dbReference type="HAMAP-Rule" id="MF_03022"/>
    </source>
</evidence>
<keyword evidence="12" id="KW-1185">Reference proteome</keyword>
<feature type="domain" description="Katanin p80 subunit C-terminal" evidence="10">
    <location>
        <begin position="999"/>
        <end position="1139"/>
    </location>
</feature>
<dbReference type="EMBL" id="JACGCM010000723">
    <property type="protein sequence ID" value="KAF6167670.1"/>
    <property type="molecule type" value="Genomic_DNA"/>
</dbReference>
<dbReference type="OrthoDB" id="538223at2759"/>
<dbReference type="PRINTS" id="PR00320">
    <property type="entry name" value="GPROTEINBRPT"/>
</dbReference>
<dbReference type="PANTHER" id="PTHR19845">
    <property type="entry name" value="KATANIN P80 SUBUNIT"/>
    <property type="match status" value="1"/>
</dbReference>
<evidence type="ECO:0000313" key="12">
    <source>
        <dbReference type="Proteomes" id="UP000541444"/>
    </source>
</evidence>
<dbReference type="Gene3D" id="2.130.10.10">
    <property type="entry name" value="YVTN repeat-like/Quinoprotein amine dehydrogenase"/>
    <property type="match status" value="1"/>
</dbReference>
<protein>
    <recommendedName>
        <fullName evidence="7">Katanin p80 WD40 repeat-containing subunit B1 homolog</fullName>
    </recommendedName>
</protein>
<evidence type="ECO:0000313" key="11">
    <source>
        <dbReference type="EMBL" id="KAF6167670.1"/>
    </source>
</evidence>
<accession>A0A7J7NKX9</accession>
<dbReference type="InterPro" id="IPR001680">
    <property type="entry name" value="WD40_rpt"/>
</dbReference>
<feature type="region of interest" description="Disordered" evidence="9">
    <location>
        <begin position="587"/>
        <end position="613"/>
    </location>
</feature>
<evidence type="ECO:0000256" key="2">
    <source>
        <dbReference type="ARBA" id="ARBA00022490"/>
    </source>
</evidence>
<feature type="compositionally biased region" description="Polar residues" evidence="9">
    <location>
        <begin position="438"/>
        <end position="456"/>
    </location>
</feature>
<keyword evidence="5" id="KW-0677">Repeat</keyword>
<evidence type="ECO:0000256" key="5">
    <source>
        <dbReference type="ARBA" id="ARBA00022737"/>
    </source>
</evidence>
<evidence type="ECO:0000259" key="10">
    <source>
        <dbReference type="Pfam" id="PF13925"/>
    </source>
</evidence>
<dbReference type="SUPFAM" id="SSF50978">
    <property type="entry name" value="WD40 repeat-like"/>
    <property type="match status" value="1"/>
</dbReference>
<keyword evidence="3 8" id="KW-0853">WD repeat</keyword>
<proteinExistence type="inferred from homology"/>
<evidence type="ECO:0000256" key="1">
    <source>
        <dbReference type="ARBA" id="ARBA00004245"/>
    </source>
</evidence>
<feature type="compositionally biased region" description="Polar residues" evidence="9">
    <location>
        <begin position="639"/>
        <end position="653"/>
    </location>
</feature>
<feature type="repeat" description="WD" evidence="8">
    <location>
        <begin position="180"/>
        <end position="221"/>
    </location>
</feature>
<dbReference type="HAMAP" id="MF_03022">
    <property type="entry name" value="Katanin_p80_B1"/>
    <property type="match status" value="1"/>
</dbReference>
<dbReference type="GO" id="GO:0005874">
    <property type="term" value="C:microtubule"/>
    <property type="evidence" value="ECO:0007669"/>
    <property type="project" value="UniProtKB-KW"/>
</dbReference>
<dbReference type="CDD" id="cd00200">
    <property type="entry name" value="WD40"/>
    <property type="match status" value="1"/>
</dbReference>
<dbReference type="GO" id="GO:0007019">
    <property type="term" value="P:microtubule depolymerization"/>
    <property type="evidence" value="ECO:0007669"/>
    <property type="project" value="TreeGrafter"/>
</dbReference>
<evidence type="ECO:0000256" key="9">
    <source>
        <dbReference type="SAM" id="MobiDB-lite"/>
    </source>
</evidence>
<dbReference type="InterPro" id="IPR028021">
    <property type="entry name" value="Katanin_C-terminal"/>
</dbReference>
<dbReference type="InterPro" id="IPR020472">
    <property type="entry name" value="WD40_PAC1"/>
</dbReference>
<evidence type="ECO:0000256" key="8">
    <source>
        <dbReference type="PROSITE-ProRule" id="PRU00221"/>
    </source>
</evidence>
<dbReference type="PANTHER" id="PTHR19845:SF15">
    <property type="entry name" value="KATANIN P80 WD40 REPEAT-CONTAINING SUBUNIT B1 HOMOLOG KTN80.2"/>
    <property type="match status" value="1"/>
</dbReference>
<dbReference type="Pfam" id="PF13925">
    <property type="entry name" value="Katanin_con80"/>
    <property type="match status" value="1"/>
</dbReference>
<keyword evidence="2 7" id="KW-0963">Cytoplasm</keyword>
<dbReference type="SMART" id="SM00320">
    <property type="entry name" value="WD40"/>
    <property type="match status" value="6"/>
</dbReference>
<comment type="subcellular location">
    <subcellularLocation>
        <location evidence="1 7">Cytoplasm</location>
        <location evidence="1 7">Cytoskeleton</location>
    </subcellularLocation>
</comment>
<dbReference type="InterPro" id="IPR026962">
    <property type="entry name" value="KTNB1"/>
</dbReference>
<dbReference type="FunFam" id="2.130.10.10:FF:000183">
    <property type="entry name" value="Katanin p80 WD40 repeat-containing subunit B1"/>
    <property type="match status" value="1"/>
</dbReference>
<dbReference type="GO" id="GO:0008352">
    <property type="term" value="C:katanin complex"/>
    <property type="evidence" value="ECO:0007669"/>
    <property type="project" value="InterPro"/>
</dbReference>
<evidence type="ECO:0000256" key="6">
    <source>
        <dbReference type="ARBA" id="ARBA00023212"/>
    </source>
</evidence>
<comment type="similarity">
    <text evidence="7">Belongs to the WD repeat KATNB1 family.</text>
</comment>
<keyword evidence="4 7" id="KW-0493">Microtubule</keyword>
<sequence>MANRGYKLQEFVAHASNVKCLQIGKKSRRLVATGGEDHKVNLWAIGKPSSLLSLSGHGSSVESIAFDPAEALVVSGASTGAIKLWDLEEAKIVRTFTGHSSGCTAVEFHPFGEFFASGSSDSNLKIWDFRKKGCIHTYIGHTRRISTIKFTPDGRWVVSGGADNVVKIWDLTAGKLLHEFNFHEGEIHCLDFHPVQFLLATGSADRTVNFWDLETFELTGSAGPERASLSISSNSFLLHFLKGAVGVFVKIFSVALYFEENFIDVSKVEKVEESFIGAYSIWYGFFIFSKATEVRSISFHPDGKTLFCGLDDYMKVFSWEPIVCHDKVHMGWSKLGDLSIHEGNVLACSYYGNSVGVWVADILLIGPYGVDNSPGSSDKTQEKLNFRERYSGLKHASNIKSNTALLTNPQAYETTEIRNIYVDTSASKKNTSKKVGSINPTKLAQHSDSAETNNPSSRKKNPEVEVHAVHNSQVTSKQVTVPVFVPRNNPTADNGVNSRRESISTEKTNLNMVRKPTDIRNPTGSKYQTAKLTIGTESEPLRSKTNCVDNSAVPNFHFSFFTKQEASEASGDTHVSINSVAEKFGRTVSPDVPLSSSREICPEPHSDSRGISSSTVVKGAQLGRTRSLVQRWEKRETLNNESPTTSGSIDTIPETSTLYHTSAKESLHVLPDQAQGFIKQEKGSLSIPPHEVQSLIKQEKGSPYIPPDEVQSLIKQEKSSLHASHDGIQSSIEQNEQSQMSRRDSTLAKDEEVIEDLMQNHDQFLSSLQSRLTKLQGTQTLGIYYTRLRLSWEKLSHYDSFIEWPASAPSEYVLTPPTAAKIVEKTRVFQFFVGFNPYFEFARVHLLDKTHFPTLEEAHTYCLSDQSRQSPMPPLSGIPSKTFAMACYAYPAPVSVPSQIFHTSSPSLSPLPTASGSSHFPRKKCDYCTGSSHFLRKKCDYCRRQPPILDCQVSSIALGLPPATDSPLLGIEPSPTASILVTTDDDSPIFHNDDDRPIVVSHYWRRNDIKGGVGAVGKLPDHSVQADVISVLVEKLDVINLALFSCLLPVAVGLLNSQVDRHSNISLEMLLKLVATFGPVIQSTMSAVPSVGVDIQAERRSEYCKQCSIQLQKIKQVLPSVIRRGGLVAKHAQELNLVLQIS</sequence>
<dbReference type="PROSITE" id="PS50294">
    <property type="entry name" value="WD_REPEATS_REGION"/>
    <property type="match status" value="4"/>
</dbReference>
<dbReference type="InterPro" id="IPR015943">
    <property type="entry name" value="WD40/YVTN_repeat-like_dom_sf"/>
</dbReference>
<organism evidence="11 12">
    <name type="scientific">Kingdonia uniflora</name>
    <dbReference type="NCBI Taxonomy" id="39325"/>
    <lineage>
        <taxon>Eukaryota</taxon>
        <taxon>Viridiplantae</taxon>
        <taxon>Streptophyta</taxon>
        <taxon>Embryophyta</taxon>
        <taxon>Tracheophyta</taxon>
        <taxon>Spermatophyta</taxon>
        <taxon>Magnoliopsida</taxon>
        <taxon>Ranunculales</taxon>
        <taxon>Circaeasteraceae</taxon>
        <taxon>Kingdonia</taxon>
    </lineage>
</organism>
<feature type="repeat" description="WD" evidence="8">
    <location>
        <begin position="138"/>
        <end position="179"/>
    </location>
</feature>
<dbReference type="GO" id="GO:0008017">
    <property type="term" value="F:microtubule binding"/>
    <property type="evidence" value="ECO:0007669"/>
    <property type="project" value="UniProtKB-UniRule"/>
</dbReference>
<gene>
    <name evidence="11" type="ORF">GIB67_031253</name>
</gene>
<dbReference type="PROSITE" id="PS00678">
    <property type="entry name" value="WD_REPEATS_1"/>
    <property type="match status" value="2"/>
</dbReference>
<feature type="repeat" description="WD" evidence="8">
    <location>
        <begin position="54"/>
        <end position="95"/>
    </location>
</feature>
<evidence type="ECO:0000256" key="3">
    <source>
        <dbReference type="ARBA" id="ARBA00022574"/>
    </source>
</evidence>
<dbReference type="GO" id="GO:0005737">
    <property type="term" value="C:cytoplasm"/>
    <property type="evidence" value="ECO:0007669"/>
    <property type="project" value="UniProtKB-UniRule"/>
</dbReference>